<protein>
    <submittedName>
        <fullName evidence="2">Transcriptional accessory protein</fullName>
    </submittedName>
</protein>
<dbReference type="Pfam" id="PF00575">
    <property type="entry name" value="S1"/>
    <property type="match status" value="1"/>
</dbReference>
<dbReference type="InterPro" id="IPR032639">
    <property type="entry name" value="Tex_YqgF"/>
</dbReference>
<dbReference type="GO" id="GO:0006139">
    <property type="term" value="P:nucleobase-containing compound metabolic process"/>
    <property type="evidence" value="ECO:0007669"/>
    <property type="project" value="InterPro"/>
</dbReference>
<reference evidence="2 3" key="1">
    <citation type="journal article" date="2013" name="Genome Announc.">
        <title>Draft Genome Sequence of Desulfotignum phosphitoxidans DSM 13687 Strain FiPS-3.</title>
        <authorList>
            <person name="Poehlein A."/>
            <person name="Daniel R."/>
            <person name="Simeonova D.D."/>
        </authorList>
    </citation>
    <scope>NUCLEOTIDE SEQUENCE [LARGE SCALE GENOMIC DNA]</scope>
    <source>
        <strain evidence="2 3">DSM 13687</strain>
    </source>
</reference>
<dbReference type="InterPro" id="IPR023319">
    <property type="entry name" value="Tex-like_HTH_dom_sf"/>
</dbReference>
<dbReference type="InterPro" id="IPR012337">
    <property type="entry name" value="RNaseH-like_sf"/>
</dbReference>
<dbReference type="Gene3D" id="1.10.3500.10">
    <property type="entry name" value="Tex N-terminal region-like"/>
    <property type="match status" value="1"/>
</dbReference>
<dbReference type="CDD" id="cd05685">
    <property type="entry name" value="S1_Tex"/>
    <property type="match status" value="1"/>
</dbReference>
<dbReference type="Pfam" id="PF16921">
    <property type="entry name" value="Tex_YqgF"/>
    <property type="match status" value="1"/>
</dbReference>
<dbReference type="Proteomes" id="UP000014216">
    <property type="component" value="Unassembled WGS sequence"/>
</dbReference>
<dbReference type="SUPFAM" id="SSF158832">
    <property type="entry name" value="Tex N-terminal region-like"/>
    <property type="match status" value="1"/>
</dbReference>
<dbReference type="PANTHER" id="PTHR10724:SF10">
    <property type="entry name" value="S1 RNA-BINDING DOMAIN-CONTAINING PROTEIN 1"/>
    <property type="match status" value="1"/>
</dbReference>
<dbReference type="SMART" id="SM00732">
    <property type="entry name" value="YqgFc"/>
    <property type="match status" value="1"/>
</dbReference>
<evidence type="ECO:0000313" key="2">
    <source>
        <dbReference type="EMBL" id="EMS80969.1"/>
    </source>
</evidence>
<feature type="domain" description="S1 motif" evidence="1">
    <location>
        <begin position="639"/>
        <end position="708"/>
    </location>
</feature>
<dbReference type="GO" id="GO:0003729">
    <property type="term" value="F:mRNA binding"/>
    <property type="evidence" value="ECO:0007669"/>
    <property type="project" value="TreeGrafter"/>
</dbReference>
<dbReference type="FunFam" id="3.30.420.140:FF:000001">
    <property type="entry name" value="RNA-binding transcriptional accessory protein"/>
    <property type="match status" value="1"/>
</dbReference>
<accession>S0G566</accession>
<name>S0G566_9BACT</name>
<dbReference type="InterPro" id="IPR055179">
    <property type="entry name" value="Tex-like_central_region"/>
</dbReference>
<evidence type="ECO:0000313" key="3">
    <source>
        <dbReference type="Proteomes" id="UP000014216"/>
    </source>
</evidence>
<sequence length="710" mass="77931">MTHISFISQDLQISEKQVAAVLTLLDQGATVPFIARYRKEQTGSLDEVAITGIRDRHQAMVALDARKTAITASLTERDLLTPDLARAIQKAATLAGLEDLYEKYRPRRRTRAMAAREQGLDPLADLLLAQSLNTDITHAARRFVDLGRGVETPDQALAGARDIIAEIVNEDPRVREAVRQIYIKQGVIQSRVKKGQEQPGDKFHDYFDWQEPAFKAPSHRILAMLRGAKQGVLTLHVAVEPETAVRTMGAFYLKKQPSACRDQVSIAILDAYKRLLGKSLEKECLQALKSTADDQAIQVFVSNLKDLLLAPPLGEKPILALDPGFRTGCKVVCLDAKGDLCHHGVIYPHFKEADREKAGRLVADLVDQYQIQAVAVGNGTAGRETLAFVRELGLPDRVEILMVDESGASVYSASDIARQEFPDHDITVRGAVSIGRRLMDPLAELVKIDPRSIGVGQYQHDVDQKQLRQALDDTVQICVNQVGVEVNTASRELLARVAGLNDTIAANLVQYRQENGPFDSRKAFLKVPRLGPKAFEQAAGFLRVCNGKNPLDASGIHPESYGIVEQMAKDQGCAPKDLVGSPDRVKKIDPRAYISDQTGLPTLTDILAELRLPGRDPRKSFQSVAFDPSVSDIQDLVPGMMLPGIVTNVTAFGAFVDIGVHRDGLVHISQMADRFIKNPSEVVSVHQAVQVRVLEVDTAKKHISLSLKSV</sequence>
<dbReference type="FunFam" id="2.40.50.140:FF:000051">
    <property type="entry name" value="RNA-binding transcriptional accessory protein"/>
    <property type="match status" value="1"/>
</dbReference>
<dbReference type="InterPro" id="IPR037027">
    <property type="entry name" value="YqgF/RNaseH-like_dom_sf"/>
</dbReference>
<dbReference type="SMART" id="SM00316">
    <property type="entry name" value="S1"/>
    <property type="match status" value="1"/>
</dbReference>
<dbReference type="GO" id="GO:0003735">
    <property type="term" value="F:structural constituent of ribosome"/>
    <property type="evidence" value="ECO:0007669"/>
    <property type="project" value="TreeGrafter"/>
</dbReference>
<comment type="caution">
    <text evidence="2">The sequence shown here is derived from an EMBL/GenBank/DDBJ whole genome shotgun (WGS) entry which is preliminary data.</text>
</comment>
<dbReference type="PATRIC" id="fig|1286635.3.peg.115"/>
<dbReference type="InterPro" id="IPR006641">
    <property type="entry name" value="YqgF/RNaseH-like_dom"/>
</dbReference>
<dbReference type="InterPro" id="IPR003029">
    <property type="entry name" value="S1_domain"/>
</dbReference>
<dbReference type="EMBL" id="APJX01000001">
    <property type="protein sequence ID" value="EMS80969.1"/>
    <property type="molecule type" value="Genomic_DNA"/>
</dbReference>
<dbReference type="InterPro" id="IPR050437">
    <property type="entry name" value="Ribos_protein_bS1-like"/>
</dbReference>
<dbReference type="SUPFAM" id="SSF47781">
    <property type="entry name" value="RuvA domain 2-like"/>
    <property type="match status" value="2"/>
</dbReference>
<dbReference type="InterPro" id="IPR044146">
    <property type="entry name" value="S1_Tex"/>
</dbReference>
<dbReference type="InterPro" id="IPR012340">
    <property type="entry name" value="NA-bd_OB-fold"/>
</dbReference>
<dbReference type="Pfam" id="PF12836">
    <property type="entry name" value="HHH_3"/>
    <property type="match status" value="1"/>
</dbReference>
<gene>
    <name evidence="2" type="ORF">Dpo_1c01000</name>
</gene>
<organism evidence="2 3">
    <name type="scientific">Desulfotignum phosphitoxidans DSM 13687</name>
    <dbReference type="NCBI Taxonomy" id="1286635"/>
    <lineage>
        <taxon>Bacteria</taxon>
        <taxon>Pseudomonadati</taxon>
        <taxon>Thermodesulfobacteriota</taxon>
        <taxon>Desulfobacteria</taxon>
        <taxon>Desulfobacterales</taxon>
        <taxon>Desulfobacteraceae</taxon>
        <taxon>Desulfotignum</taxon>
    </lineage>
</organism>
<evidence type="ECO:0000259" key="1">
    <source>
        <dbReference type="PROSITE" id="PS50126"/>
    </source>
</evidence>
<dbReference type="PANTHER" id="PTHR10724">
    <property type="entry name" value="30S RIBOSOMAL PROTEIN S1"/>
    <property type="match status" value="1"/>
</dbReference>
<dbReference type="GO" id="GO:0005737">
    <property type="term" value="C:cytoplasm"/>
    <property type="evidence" value="ECO:0007669"/>
    <property type="project" value="UniProtKB-ARBA"/>
</dbReference>
<dbReference type="InterPro" id="IPR018974">
    <property type="entry name" value="Tex-like_N"/>
</dbReference>
<dbReference type="FunFam" id="1.10.10.650:FF:000001">
    <property type="entry name" value="S1 RNA-binding domain 1"/>
    <property type="match status" value="1"/>
</dbReference>
<dbReference type="Pfam" id="PF09371">
    <property type="entry name" value="Tex_N"/>
    <property type="match status" value="1"/>
</dbReference>
<dbReference type="GO" id="GO:0006412">
    <property type="term" value="P:translation"/>
    <property type="evidence" value="ECO:0007669"/>
    <property type="project" value="TreeGrafter"/>
</dbReference>
<dbReference type="SUPFAM" id="SSF53098">
    <property type="entry name" value="Ribonuclease H-like"/>
    <property type="match status" value="1"/>
</dbReference>
<dbReference type="InterPro" id="IPR010994">
    <property type="entry name" value="RuvA_2-like"/>
</dbReference>
<proteinExistence type="predicted"/>
<dbReference type="AlphaFoldDB" id="S0G566"/>
<dbReference type="Gene3D" id="1.10.10.650">
    <property type="entry name" value="RuvA domain 2-like"/>
    <property type="match status" value="1"/>
</dbReference>
<dbReference type="Gene3D" id="3.30.420.140">
    <property type="entry name" value="YqgF/RNase H-like domain"/>
    <property type="match status" value="1"/>
</dbReference>
<dbReference type="Gene3D" id="2.40.50.140">
    <property type="entry name" value="Nucleic acid-binding proteins"/>
    <property type="match status" value="1"/>
</dbReference>
<dbReference type="InterPro" id="IPR041692">
    <property type="entry name" value="HHH_9"/>
</dbReference>
<dbReference type="SUPFAM" id="SSF50249">
    <property type="entry name" value="Nucleic acid-binding proteins"/>
    <property type="match status" value="1"/>
</dbReference>
<dbReference type="RefSeq" id="WP_006963554.1">
    <property type="nucleotide sequence ID" value="NZ_APJX01000001.1"/>
</dbReference>
<dbReference type="PROSITE" id="PS50126">
    <property type="entry name" value="S1"/>
    <property type="match status" value="1"/>
</dbReference>
<dbReference type="InterPro" id="IPR023323">
    <property type="entry name" value="Tex-like_dom_sf"/>
</dbReference>
<dbReference type="OrthoDB" id="9804714at2"/>
<dbReference type="Pfam" id="PF17674">
    <property type="entry name" value="HHH_9"/>
    <property type="match status" value="1"/>
</dbReference>
<dbReference type="Gene3D" id="1.10.150.310">
    <property type="entry name" value="Tex RuvX-like domain-like"/>
    <property type="match status" value="1"/>
</dbReference>
<keyword evidence="3" id="KW-1185">Reference proteome</keyword>
<dbReference type="FunFam" id="1.10.150.310:FF:000001">
    <property type="entry name" value="RNA-binding transcriptional accessory protein"/>
    <property type="match status" value="1"/>
</dbReference>
<dbReference type="Pfam" id="PF22706">
    <property type="entry name" value="Tex_central_region"/>
    <property type="match status" value="1"/>
</dbReference>